<dbReference type="InterPro" id="IPR036909">
    <property type="entry name" value="Cyt_c-like_dom_sf"/>
</dbReference>
<dbReference type="PRINTS" id="PR00605">
    <property type="entry name" value="CYTCHROMECIC"/>
</dbReference>
<evidence type="ECO:0000256" key="2">
    <source>
        <dbReference type="ARBA" id="ARBA00022617"/>
    </source>
</evidence>
<evidence type="ECO:0000256" key="3">
    <source>
        <dbReference type="ARBA" id="ARBA00022723"/>
    </source>
</evidence>
<reference evidence="8" key="1">
    <citation type="submission" date="2020-09" db="EMBL/GenBank/DDBJ databases">
        <title>A novel bacterium of genus Paenibacillus, isolated from South China Sea.</title>
        <authorList>
            <person name="Huang H."/>
            <person name="Mo K."/>
            <person name="Hu Y."/>
        </authorList>
    </citation>
    <scope>NUCLEOTIDE SEQUENCE</scope>
    <source>
        <strain evidence="8">IB182493</strain>
    </source>
</reference>
<keyword evidence="5 6" id="KW-0408">Iron</keyword>
<keyword evidence="9" id="KW-1185">Reference proteome</keyword>
<gene>
    <name evidence="8" type="ORF">IDH41_16675</name>
</gene>
<evidence type="ECO:0000256" key="5">
    <source>
        <dbReference type="ARBA" id="ARBA00023004"/>
    </source>
</evidence>
<dbReference type="PROSITE" id="PS51007">
    <property type="entry name" value="CYTC"/>
    <property type="match status" value="1"/>
</dbReference>
<dbReference type="EMBL" id="JACXIY010000018">
    <property type="protein sequence ID" value="MBD2870217.1"/>
    <property type="molecule type" value="Genomic_DNA"/>
</dbReference>
<keyword evidence="2 6" id="KW-0349">Heme</keyword>
<sequence>MQKRVMSIMLGFAALLAVFLLLFNLPEKEEVAQDSHPIVVPDTPVDIASAESIYKSNCMACHGDEFQGAMGPALKQVGAEMSKERIYKQIVNGGGGMPGYEGRLTEEEIVNLTNWLGSFK</sequence>
<dbReference type="Gene3D" id="1.10.760.10">
    <property type="entry name" value="Cytochrome c-like domain"/>
    <property type="match status" value="1"/>
</dbReference>
<dbReference type="RefSeq" id="WP_190862948.1">
    <property type="nucleotide sequence ID" value="NZ_JACXIY010000018.1"/>
</dbReference>
<evidence type="ECO:0000256" key="1">
    <source>
        <dbReference type="ARBA" id="ARBA00022448"/>
    </source>
</evidence>
<dbReference type="AlphaFoldDB" id="A0A927CNN7"/>
<evidence type="ECO:0000256" key="4">
    <source>
        <dbReference type="ARBA" id="ARBA00022982"/>
    </source>
</evidence>
<organism evidence="8 9">
    <name type="scientific">Paenibacillus arenilitoris</name>
    <dbReference type="NCBI Taxonomy" id="2772299"/>
    <lineage>
        <taxon>Bacteria</taxon>
        <taxon>Bacillati</taxon>
        <taxon>Bacillota</taxon>
        <taxon>Bacilli</taxon>
        <taxon>Bacillales</taxon>
        <taxon>Paenibacillaceae</taxon>
        <taxon>Paenibacillus</taxon>
    </lineage>
</organism>
<evidence type="ECO:0000313" key="8">
    <source>
        <dbReference type="EMBL" id="MBD2870217.1"/>
    </source>
</evidence>
<accession>A0A927CNN7</accession>
<proteinExistence type="predicted"/>
<keyword evidence="1" id="KW-0813">Transport</keyword>
<dbReference type="SUPFAM" id="SSF46626">
    <property type="entry name" value="Cytochrome c"/>
    <property type="match status" value="1"/>
</dbReference>
<evidence type="ECO:0000256" key="6">
    <source>
        <dbReference type="PROSITE-ProRule" id="PRU00433"/>
    </source>
</evidence>
<dbReference type="InterPro" id="IPR051811">
    <property type="entry name" value="Cytochrome_c550/c551-like"/>
</dbReference>
<dbReference type="PANTHER" id="PTHR37823">
    <property type="entry name" value="CYTOCHROME C-553-LIKE"/>
    <property type="match status" value="1"/>
</dbReference>
<protein>
    <submittedName>
        <fullName evidence="8">Cytochrome c</fullName>
    </submittedName>
</protein>
<evidence type="ECO:0000313" key="9">
    <source>
        <dbReference type="Proteomes" id="UP000632125"/>
    </source>
</evidence>
<dbReference type="GO" id="GO:0020037">
    <property type="term" value="F:heme binding"/>
    <property type="evidence" value="ECO:0007669"/>
    <property type="project" value="InterPro"/>
</dbReference>
<keyword evidence="3 6" id="KW-0479">Metal-binding</keyword>
<dbReference type="InterPro" id="IPR008168">
    <property type="entry name" value="Cyt_C_IC"/>
</dbReference>
<dbReference type="Proteomes" id="UP000632125">
    <property type="component" value="Unassembled WGS sequence"/>
</dbReference>
<dbReference type="GO" id="GO:0005506">
    <property type="term" value="F:iron ion binding"/>
    <property type="evidence" value="ECO:0007669"/>
    <property type="project" value="InterPro"/>
</dbReference>
<dbReference type="GO" id="GO:0009055">
    <property type="term" value="F:electron transfer activity"/>
    <property type="evidence" value="ECO:0007669"/>
    <property type="project" value="InterPro"/>
</dbReference>
<dbReference type="PANTHER" id="PTHR37823:SF4">
    <property type="entry name" value="MENAQUINOL-CYTOCHROME C REDUCTASE CYTOCHROME B_C SUBUNIT"/>
    <property type="match status" value="1"/>
</dbReference>
<comment type="caution">
    <text evidence="8">The sequence shown here is derived from an EMBL/GenBank/DDBJ whole genome shotgun (WGS) entry which is preliminary data.</text>
</comment>
<name>A0A927CNN7_9BACL</name>
<dbReference type="InterPro" id="IPR009056">
    <property type="entry name" value="Cyt_c-like_dom"/>
</dbReference>
<evidence type="ECO:0000259" key="7">
    <source>
        <dbReference type="PROSITE" id="PS51007"/>
    </source>
</evidence>
<dbReference type="Pfam" id="PF13442">
    <property type="entry name" value="Cytochrome_CBB3"/>
    <property type="match status" value="1"/>
</dbReference>
<keyword evidence="4" id="KW-0249">Electron transport</keyword>
<feature type="domain" description="Cytochrome c" evidence="7">
    <location>
        <begin position="45"/>
        <end position="120"/>
    </location>
</feature>